<keyword evidence="2" id="KW-1185">Reference proteome</keyword>
<comment type="caution">
    <text evidence="1">The sequence shown here is derived from an EMBL/GenBank/DDBJ whole genome shotgun (WGS) entry which is preliminary data.</text>
</comment>
<reference evidence="1" key="1">
    <citation type="submission" date="2020-05" db="EMBL/GenBank/DDBJ databases">
        <title>Large-scale comparative analyses of tick genomes elucidate their genetic diversity and vector capacities.</title>
        <authorList>
            <person name="Jia N."/>
            <person name="Wang J."/>
            <person name="Shi W."/>
            <person name="Du L."/>
            <person name="Sun Y."/>
            <person name="Zhan W."/>
            <person name="Jiang J."/>
            <person name="Wang Q."/>
            <person name="Zhang B."/>
            <person name="Ji P."/>
            <person name="Sakyi L.B."/>
            <person name="Cui X."/>
            <person name="Yuan T."/>
            <person name="Jiang B."/>
            <person name="Yang W."/>
            <person name="Lam T.T.-Y."/>
            <person name="Chang Q."/>
            <person name="Ding S."/>
            <person name="Wang X."/>
            <person name="Zhu J."/>
            <person name="Ruan X."/>
            <person name="Zhao L."/>
            <person name="Wei J."/>
            <person name="Que T."/>
            <person name="Du C."/>
            <person name="Cheng J."/>
            <person name="Dai P."/>
            <person name="Han X."/>
            <person name="Huang E."/>
            <person name="Gao Y."/>
            <person name="Liu J."/>
            <person name="Shao H."/>
            <person name="Ye R."/>
            <person name="Li L."/>
            <person name="Wei W."/>
            <person name="Wang X."/>
            <person name="Wang C."/>
            <person name="Yang T."/>
            <person name="Huo Q."/>
            <person name="Li W."/>
            <person name="Guo W."/>
            <person name="Chen H."/>
            <person name="Zhou L."/>
            <person name="Ni X."/>
            <person name="Tian J."/>
            <person name="Zhou Y."/>
            <person name="Sheng Y."/>
            <person name="Liu T."/>
            <person name="Pan Y."/>
            <person name="Xia L."/>
            <person name="Li J."/>
            <person name="Zhao F."/>
            <person name="Cao W."/>
        </authorList>
    </citation>
    <scope>NUCLEOTIDE SEQUENCE</scope>
    <source>
        <strain evidence="1">Hyas-2018</strain>
    </source>
</reference>
<dbReference type="EMBL" id="CM023484">
    <property type="protein sequence ID" value="KAH6932327.1"/>
    <property type="molecule type" value="Genomic_DNA"/>
</dbReference>
<protein>
    <submittedName>
        <fullName evidence="1">Uncharacterized protein</fullName>
    </submittedName>
</protein>
<evidence type="ECO:0000313" key="2">
    <source>
        <dbReference type="Proteomes" id="UP000821845"/>
    </source>
</evidence>
<proteinExistence type="predicted"/>
<sequence length="119" mass="13819">MAWIGCDVYDNPVSRTILERHYAVREFKYRADLYFMTPCMVAFVAVSMVLTAYLTASSEWATLRKADSAVARIEQMVLTMMFMLMGLVLFTAYLFFWNVAAKFLARRLRRKMCPAKFGL</sequence>
<name>A0ACB7SB33_HYAAI</name>
<dbReference type="Proteomes" id="UP000821845">
    <property type="component" value="Chromosome 4"/>
</dbReference>
<accession>A0ACB7SB33</accession>
<gene>
    <name evidence="1" type="ORF">HPB50_004850</name>
</gene>
<evidence type="ECO:0000313" key="1">
    <source>
        <dbReference type="EMBL" id="KAH6932327.1"/>
    </source>
</evidence>
<organism evidence="1 2">
    <name type="scientific">Hyalomma asiaticum</name>
    <name type="common">Tick</name>
    <dbReference type="NCBI Taxonomy" id="266040"/>
    <lineage>
        <taxon>Eukaryota</taxon>
        <taxon>Metazoa</taxon>
        <taxon>Ecdysozoa</taxon>
        <taxon>Arthropoda</taxon>
        <taxon>Chelicerata</taxon>
        <taxon>Arachnida</taxon>
        <taxon>Acari</taxon>
        <taxon>Parasitiformes</taxon>
        <taxon>Ixodida</taxon>
        <taxon>Ixodoidea</taxon>
        <taxon>Ixodidae</taxon>
        <taxon>Hyalomminae</taxon>
        <taxon>Hyalomma</taxon>
    </lineage>
</organism>